<gene>
    <name evidence="2" type="ORF">CK203_079890</name>
</gene>
<dbReference type="AlphaFoldDB" id="A0A438DHY8"/>
<dbReference type="Proteomes" id="UP000288805">
    <property type="component" value="Unassembled WGS sequence"/>
</dbReference>
<feature type="region of interest" description="Disordered" evidence="1">
    <location>
        <begin position="176"/>
        <end position="212"/>
    </location>
</feature>
<proteinExistence type="predicted"/>
<protein>
    <submittedName>
        <fullName evidence="2">Uncharacterized protein</fullName>
    </submittedName>
</protein>
<reference evidence="2 3" key="1">
    <citation type="journal article" date="2018" name="PLoS Genet.">
        <title>Population sequencing reveals clonal diversity and ancestral inbreeding in the grapevine cultivar Chardonnay.</title>
        <authorList>
            <person name="Roach M.J."/>
            <person name="Johnson D.L."/>
            <person name="Bohlmann J."/>
            <person name="van Vuuren H.J."/>
            <person name="Jones S.J."/>
            <person name="Pretorius I.S."/>
            <person name="Schmidt S.A."/>
            <person name="Borneman A.R."/>
        </authorList>
    </citation>
    <scope>NUCLEOTIDE SEQUENCE [LARGE SCALE GENOMIC DNA]</scope>
    <source>
        <strain evidence="3">cv. Chardonnay</strain>
        <tissue evidence="2">Leaf</tissue>
    </source>
</reference>
<evidence type="ECO:0000313" key="3">
    <source>
        <dbReference type="Proteomes" id="UP000288805"/>
    </source>
</evidence>
<dbReference type="EMBL" id="QGNW01001615">
    <property type="protein sequence ID" value="RVW35058.1"/>
    <property type="molecule type" value="Genomic_DNA"/>
</dbReference>
<feature type="compositionally biased region" description="Basic and acidic residues" evidence="1">
    <location>
        <begin position="1"/>
        <end position="16"/>
    </location>
</feature>
<evidence type="ECO:0000313" key="2">
    <source>
        <dbReference type="EMBL" id="RVW35058.1"/>
    </source>
</evidence>
<comment type="caution">
    <text evidence="2">The sequence shown here is derived from an EMBL/GenBank/DDBJ whole genome shotgun (WGS) entry which is preliminary data.</text>
</comment>
<accession>A0A438DHY8</accession>
<evidence type="ECO:0000256" key="1">
    <source>
        <dbReference type="SAM" id="MobiDB-lite"/>
    </source>
</evidence>
<name>A0A438DHY8_VITVI</name>
<organism evidence="2 3">
    <name type="scientific">Vitis vinifera</name>
    <name type="common">Grape</name>
    <dbReference type="NCBI Taxonomy" id="29760"/>
    <lineage>
        <taxon>Eukaryota</taxon>
        <taxon>Viridiplantae</taxon>
        <taxon>Streptophyta</taxon>
        <taxon>Embryophyta</taxon>
        <taxon>Tracheophyta</taxon>
        <taxon>Spermatophyta</taxon>
        <taxon>Magnoliopsida</taxon>
        <taxon>eudicotyledons</taxon>
        <taxon>Gunneridae</taxon>
        <taxon>Pentapetalae</taxon>
        <taxon>rosids</taxon>
        <taxon>Vitales</taxon>
        <taxon>Vitaceae</taxon>
        <taxon>Viteae</taxon>
        <taxon>Vitis</taxon>
    </lineage>
</organism>
<feature type="region of interest" description="Disordered" evidence="1">
    <location>
        <begin position="1"/>
        <end position="25"/>
    </location>
</feature>
<sequence length="212" mass="22950">MAPSHRKETISKRKTAESSPPGDIKIERRKCCVTHPGFNIRASSTSAFEGPSSKLKASTRTGINISWDNKGYPRSMQRKTSCRPSILSLDTGIYPSGVTSTHRSHMTPLGPLLGLVGVRASCGNILSNFQKFSPSGRPVGIRFGRFSRFIESAEPTTNPYGFLVVKQAEKTEGVSWPCKSKRSNEGCGSHADEGNFGAEGEGTQEAQMLRGV</sequence>